<dbReference type="PANTHER" id="PTHR43233:SF1">
    <property type="entry name" value="FAMILY N-ACETYLTRANSFERASE, PUTATIVE (AFU_ORTHOLOGUE AFUA_6G03350)-RELATED"/>
    <property type="match status" value="1"/>
</dbReference>
<evidence type="ECO:0000313" key="3">
    <source>
        <dbReference type="Proteomes" id="UP000232883"/>
    </source>
</evidence>
<keyword evidence="3" id="KW-1185">Reference proteome</keyword>
<dbReference type="Gene3D" id="3.40.630.30">
    <property type="match status" value="1"/>
</dbReference>
<dbReference type="AlphaFoldDB" id="A0A2K8ZA70"/>
<protein>
    <recommendedName>
        <fullName evidence="1">N-acetyltransferase domain-containing protein</fullName>
    </recommendedName>
</protein>
<dbReference type="CDD" id="cd04301">
    <property type="entry name" value="NAT_SF"/>
    <property type="match status" value="1"/>
</dbReference>
<dbReference type="GO" id="GO:0016747">
    <property type="term" value="F:acyltransferase activity, transferring groups other than amino-acyl groups"/>
    <property type="evidence" value="ECO:0007669"/>
    <property type="project" value="InterPro"/>
</dbReference>
<dbReference type="Pfam" id="PF13508">
    <property type="entry name" value="Acetyltransf_7"/>
    <property type="match status" value="1"/>
</dbReference>
<dbReference type="SUPFAM" id="SSF55729">
    <property type="entry name" value="Acyl-CoA N-acyltransferases (Nat)"/>
    <property type="match status" value="1"/>
</dbReference>
<dbReference type="Proteomes" id="UP000232883">
    <property type="component" value="Chromosome"/>
</dbReference>
<reference evidence="2 3" key="1">
    <citation type="submission" date="2017-11" db="EMBL/GenBank/DDBJ databases">
        <title>Taxonomic description and genome sequences of Spirosoma HA7 sp. nov., isolated from pollen microhabitat of Corylus avellana.</title>
        <authorList>
            <person name="Ambika Manirajan B."/>
            <person name="Suarez C."/>
            <person name="Ratering S."/>
            <person name="Geissler-Plaum R."/>
            <person name="Cardinale M."/>
            <person name="Sylvia S."/>
        </authorList>
    </citation>
    <scope>NUCLEOTIDE SEQUENCE [LARGE SCALE GENOMIC DNA]</scope>
    <source>
        <strain evidence="2 3">HA7</strain>
    </source>
</reference>
<sequence>MVGIARSLTDFCYCCYLSDLVVRDDYKEQGIGRELVRLTKYHAGEGCKLILPSSPEAVGFYTKTGMEPITTAFIIRRSK</sequence>
<dbReference type="KEGG" id="spir:CWM47_35935"/>
<feature type="domain" description="N-acetyltransferase" evidence="1">
    <location>
        <begin position="2"/>
        <end position="65"/>
    </location>
</feature>
<dbReference type="EMBL" id="CP025096">
    <property type="protein sequence ID" value="AUD06766.1"/>
    <property type="molecule type" value="Genomic_DNA"/>
</dbReference>
<organism evidence="2 3">
    <name type="scientific">Spirosoma pollinicola</name>
    <dbReference type="NCBI Taxonomy" id="2057025"/>
    <lineage>
        <taxon>Bacteria</taxon>
        <taxon>Pseudomonadati</taxon>
        <taxon>Bacteroidota</taxon>
        <taxon>Cytophagia</taxon>
        <taxon>Cytophagales</taxon>
        <taxon>Cytophagaceae</taxon>
        <taxon>Spirosoma</taxon>
    </lineage>
</organism>
<accession>A0A2K8ZA70</accession>
<gene>
    <name evidence="2" type="ORF">CWM47_35935</name>
</gene>
<dbReference type="InterPro" id="IPR000182">
    <property type="entry name" value="GNAT_dom"/>
</dbReference>
<name>A0A2K8ZA70_9BACT</name>
<evidence type="ECO:0000313" key="2">
    <source>
        <dbReference type="EMBL" id="AUD06766.1"/>
    </source>
</evidence>
<dbReference type="InterPro" id="IPR016181">
    <property type="entry name" value="Acyl_CoA_acyltransferase"/>
</dbReference>
<dbReference type="PANTHER" id="PTHR43233">
    <property type="entry name" value="FAMILY N-ACETYLTRANSFERASE, PUTATIVE (AFU_ORTHOLOGUE AFUA_6G03350)-RELATED"/>
    <property type="match status" value="1"/>
</dbReference>
<dbReference type="InterPro" id="IPR053144">
    <property type="entry name" value="Acetyltransferase_Butenolide"/>
</dbReference>
<proteinExistence type="predicted"/>
<evidence type="ECO:0000259" key="1">
    <source>
        <dbReference type="Pfam" id="PF13508"/>
    </source>
</evidence>